<keyword evidence="7" id="KW-0732">Signal</keyword>
<evidence type="ECO:0000256" key="5">
    <source>
        <dbReference type="PROSITE-ProRule" id="PRU10061"/>
    </source>
</evidence>
<evidence type="ECO:0000256" key="6">
    <source>
        <dbReference type="RuleBase" id="RU361174"/>
    </source>
</evidence>
<feature type="active site" description="Nucleophile" evidence="5">
    <location>
        <position position="269"/>
    </location>
</feature>
<comment type="similarity">
    <text evidence="6">Belongs to the glycosyl hydrolase 10 (cellulase F) family.</text>
</comment>
<keyword evidence="10" id="KW-1185">Reference proteome</keyword>
<dbReference type="InterPro" id="IPR001000">
    <property type="entry name" value="GH10_dom"/>
</dbReference>
<evidence type="ECO:0000256" key="2">
    <source>
        <dbReference type="ARBA" id="ARBA00023277"/>
    </source>
</evidence>
<evidence type="ECO:0000256" key="3">
    <source>
        <dbReference type="ARBA" id="ARBA00023295"/>
    </source>
</evidence>
<proteinExistence type="inferred from homology"/>
<keyword evidence="9" id="KW-0858">Xylan degradation</keyword>
<dbReference type="GO" id="GO:0031176">
    <property type="term" value="F:endo-1,4-beta-xylanase activity"/>
    <property type="evidence" value="ECO:0007669"/>
    <property type="project" value="UniProtKB-EC"/>
</dbReference>
<protein>
    <recommendedName>
        <fullName evidence="6">Beta-xylanase</fullName>
        <ecNumber evidence="6">3.2.1.8</ecNumber>
    </recommendedName>
</protein>
<reference evidence="10" key="1">
    <citation type="submission" date="2016-10" db="EMBL/GenBank/DDBJ databases">
        <authorList>
            <person name="Varghese N."/>
            <person name="Submissions S."/>
        </authorList>
    </citation>
    <scope>NUCLEOTIDE SEQUENCE [LARGE SCALE GENOMIC DNA]</scope>
    <source>
        <strain evidence="10">DSM 23920</strain>
    </source>
</reference>
<gene>
    <name evidence="9" type="ORF">SAMN05660909_04579</name>
</gene>
<keyword evidence="4 6" id="KW-0624">Polysaccharide degradation</keyword>
<evidence type="ECO:0000313" key="9">
    <source>
        <dbReference type="EMBL" id="SEA99180.1"/>
    </source>
</evidence>
<organism evidence="9 10">
    <name type="scientific">Chitinophaga terrae</name>
    <name type="common">ex Kim and Jung 2007</name>
    <dbReference type="NCBI Taxonomy" id="408074"/>
    <lineage>
        <taxon>Bacteria</taxon>
        <taxon>Pseudomonadati</taxon>
        <taxon>Bacteroidota</taxon>
        <taxon>Chitinophagia</taxon>
        <taxon>Chitinophagales</taxon>
        <taxon>Chitinophagaceae</taxon>
        <taxon>Chitinophaga</taxon>
    </lineage>
</organism>
<dbReference type="STRING" id="408074.SAMN05660909_04579"/>
<keyword evidence="2 6" id="KW-0119">Carbohydrate metabolism</keyword>
<dbReference type="SMART" id="SM00633">
    <property type="entry name" value="Glyco_10"/>
    <property type="match status" value="1"/>
</dbReference>
<feature type="signal peptide" evidence="7">
    <location>
        <begin position="1"/>
        <end position="21"/>
    </location>
</feature>
<keyword evidence="3 6" id="KW-0326">Glycosidase</keyword>
<evidence type="ECO:0000259" key="8">
    <source>
        <dbReference type="PROSITE" id="PS51760"/>
    </source>
</evidence>
<dbReference type="EC" id="3.2.1.8" evidence="6"/>
<dbReference type="PROSITE" id="PS51760">
    <property type="entry name" value="GH10_2"/>
    <property type="match status" value="1"/>
</dbReference>
<dbReference type="PANTHER" id="PTHR31490:SF90">
    <property type="entry name" value="ENDO-1,4-BETA-XYLANASE A"/>
    <property type="match status" value="1"/>
</dbReference>
<dbReference type="InterPro" id="IPR017853">
    <property type="entry name" value="GH"/>
</dbReference>
<comment type="catalytic activity">
    <reaction evidence="6">
        <text>Endohydrolysis of (1-&gt;4)-beta-D-xylosidic linkages in xylans.</text>
        <dbReference type="EC" id="3.2.1.8"/>
    </reaction>
</comment>
<dbReference type="AlphaFoldDB" id="A0A1H4FQS8"/>
<feature type="chain" id="PRO_5011575937" description="Beta-xylanase" evidence="7">
    <location>
        <begin position="22"/>
        <end position="365"/>
    </location>
</feature>
<dbReference type="PRINTS" id="PR00134">
    <property type="entry name" value="GLHYDRLASE10"/>
</dbReference>
<dbReference type="Gene3D" id="3.20.20.80">
    <property type="entry name" value="Glycosidases"/>
    <property type="match status" value="1"/>
</dbReference>
<evidence type="ECO:0000256" key="1">
    <source>
        <dbReference type="ARBA" id="ARBA00022801"/>
    </source>
</evidence>
<accession>A0A1H4FQS8</accession>
<dbReference type="SUPFAM" id="SSF51445">
    <property type="entry name" value="(Trans)glycosidases"/>
    <property type="match status" value="1"/>
</dbReference>
<evidence type="ECO:0000256" key="7">
    <source>
        <dbReference type="SAM" id="SignalP"/>
    </source>
</evidence>
<dbReference type="InterPro" id="IPR031158">
    <property type="entry name" value="GH10_AS"/>
</dbReference>
<dbReference type="GO" id="GO:0045493">
    <property type="term" value="P:xylan catabolic process"/>
    <property type="evidence" value="ECO:0007669"/>
    <property type="project" value="UniProtKB-KW"/>
</dbReference>
<keyword evidence="1 6" id="KW-0378">Hydrolase</keyword>
<dbReference type="EMBL" id="FNRL01000027">
    <property type="protein sequence ID" value="SEA99180.1"/>
    <property type="molecule type" value="Genomic_DNA"/>
</dbReference>
<sequence length="365" mass="42343">MKYFHYAAIALTVITANFCCAAYLKQSAVPDTQGLKDYYKDYFPIGVAVSPRALHTDEAGLVTSQFNSMTPENAMKMGVIHPGEHQYNWRDADSIAAFARRNNMKLRGHTLVWHSQAPGWIFKDDNGQEVSKEVLLQRLKEHITTVVTRYKGTVYAWDVANEVISDRKGEFYRNSPWYRICGEEFIEKAFRWAHEADPQALLFYNDYNEISAEKREKIIRMVKGLISKGVPIHGVGLQGHWAINEPSRAQLEKTMEDFTTTGLKLQVTELDISVYPKEHEMRARQAGDSATAFTAEKEQRQIEQFKMCFEVFRKYRHALTGVTFWNISDRYSWLDNFPVRGRKDYPLLFDKELHPKKAFWSVVQF</sequence>
<evidence type="ECO:0000256" key="4">
    <source>
        <dbReference type="ARBA" id="ARBA00023326"/>
    </source>
</evidence>
<dbReference type="Proteomes" id="UP000199656">
    <property type="component" value="Unassembled WGS sequence"/>
</dbReference>
<dbReference type="PROSITE" id="PS00591">
    <property type="entry name" value="GH10_1"/>
    <property type="match status" value="1"/>
</dbReference>
<feature type="domain" description="GH10" evidence="8">
    <location>
        <begin position="29"/>
        <end position="365"/>
    </location>
</feature>
<dbReference type="PANTHER" id="PTHR31490">
    <property type="entry name" value="GLYCOSYL HYDROLASE"/>
    <property type="match status" value="1"/>
</dbReference>
<evidence type="ECO:0000313" key="10">
    <source>
        <dbReference type="Proteomes" id="UP000199656"/>
    </source>
</evidence>
<dbReference type="RefSeq" id="WP_225889681.1">
    <property type="nucleotide sequence ID" value="NZ_BKAT01000047.1"/>
</dbReference>
<name>A0A1H4FQS8_9BACT</name>
<dbReference type="Pfam" id="PF00331">
    <property type="entry name" value="Glyco_hydro_10"/>
    <property type="match status" value="1"/>
</dbReference>
<dbReference type="InterPro" id="IPR044846">
    <property type="entry name" value="GH10"/>
</dbReference>